<keyword evidence="3" id="KW-1185">Reference proteome</keyword>
<keyword evidence="1" id="KW-0472">Membrane</keyword>
<dbReference type="InterPro" id="IPR003961">
    <property type="entry name" value="FN3_dom"/>
</dbReference>
<reference evidence="2 3" key="1">
    <citation type="submission" date="2023-09" db="EMBL/GenBank/DDBJ databases">
        <authorList>
            <person name="Wang M."/>
        </authorList>
    </citation>
    <scope>NUCLEOTIDE SEQUENCE [LARGE SCALE GENOMIC DNA]</scope>
    <source>
        <strain evidence="2">GT-2023</strain>
        <tissue evidence="2">Liver</tissue>
    </source>
</reference>
<evidence type="ECO:0000313" key="3">
    <source>
        <dbReference type="Proteomes" id="UP001558613"/>
    </source>
</evidence>
<keyword evidence="1" id="KW-1133">Transmembrane helix</keyword>
<name>A0ABR3M926_9TELE</name>
<evidence type="ECO:0008006" key="4">
    <source>
        <dbReference type="Google" id="ProtNLM"/>
    </source>
</evidence>
<sequence>MALRAEESPGETERETQCGKMEMLLAKKREAGGGRERKPLRLLSNRIRMLLVSQVMFLLLCAMESVCTTSVSPSLQHLPLTRVRIIEVEDDYDDESLKTTLSPHSPGVTTSRVIRRPCDYDPCVVQMTPCDKISAETGCLCPGLTGPEERPEAPELREVKLDGSAEVFVRWCAPRSTVTYYEVTLSGGKKQMRFEENVRNGAIPGLKVGETVCVAAGNQAGLSEKSCARYEPPEPDQAALNAGIIAGSVGFLLLLLVLAVVLWKRRTCRKGRMGDAEGLGNPSYTNDGAL</sequence>
<evidence type="ECO:0000313" key="2">
    <source>
        <dbReference type="EMBL" id="KAL1261607.1"/>
    </source>
</evidence>
<gene>
    <name evidence="2" type="ORF">QQF64_006872</name>
</gene>
<dbReference type="InterPro" id="IPR036116">
    <property type="entry name" value="FN3_sf"/>
</dbReference>
<comment type="caution">
    <text evidence="2">The sequence shown here is derived from an EMBL/GenBank/DDBJ whole genome shotgun (WGS) entry which is preliminary data.</text>
</comment>
<proteinExistence type="predicted"/>
<dbReference type="CDD" id="cd00063">
    <property type="entry name" value="FN3"/>
    <property type="match status" value="1"/>
</dbReference>
<feature type="transmembrane region" description="Helical" evidence="1">
    <location>
        <begin position="238"/>
        <end position="263"/>
    </location>
</feature>
<keyword evidence="1" id="KW-0812">Transmembrane</keyword>
<dbReference type="SUPFAM" id="SSF49265">
    <property type="entry name" value="Fibronectin type III"/>
    <property type="match status" value="1"/>
</dbReference>
<evidence type="ECO:0000256" key="1">
    <source>
        <dbReference type="SAM" id="Phobius"/>
    </source>
</evidence>
<dbReference type="EMBL" id="JAYMGO010000014">
    <property type="protein sequence ID" value="KAL1261607.1"/>
    <property type="molecule type" value="Genomic_DNA"/>
</dbReference>
<protein>
    <recommendedName>
        <fullName evidence="4">LRRN4 C-terminal-like protein</fullName>
    </recommendedName>
</protein>
<accession>A0ABR3M926</accession>
<organism evidence="2 3">
    <name type="scientific">Cirrhinus molitorella</name>
    <name type="common">mud carp</name>
    <dbReference type="NCBI Taxonomy" id="172907"/>
    <lineage>
        <taxon>Eukaryota</taxon>
        <taxon>Metazoa</taxon>
        <taxon>Chordata</taxon>
        <taxon>Craniata</taxon>
        <taxon>Vertebrata</taxon>
        <taxon>Euteleostomi</taxon>
        <taxon>Actinopterygii</taxon>
        <taxon>Neopterygii</taxon>
        <taxon>Teleostei</taxon>
        <taxon>Ostariophysi</taxon>
        <taxon>Cypriniformes</taxon>
        <taxon>Cyprinidae</taxon>
        <taxon>Labeoninae</taxon>
        <taxon>Labeonini</taxon>
        <taxon>Cirrhinus</taxon>
    </lineage>
</organism>
<dbReference type="Proteomes" id="UP001558613">
    <property type="component" value="Unassembled WGS sequence"/>
</dbReference>